<accession>A0A2U2N373</accession>
<name>A0A2U2N373_9GAMM</name>
<keyword evidence="3" id="KW-1185">Reference proteome</keyword>
<dbReference type="EMBL" id="QFFI01000010">
    <property type="protein sequence ID" value="PWG63560.1"/>
    <property type="molecule type" value="Genomic_DNA"/>
</dbReference>
<organism evidence="2 3">
    <name type="scientific">Sediminicurvatus halobius</name>
    <dbReference type="NCBI Taxonomy" id="2182432"/>
    <lineage>
        <taxon>Bacteria</taxon>
        <taxon>Pseudomonadati</taxon>
        <taxon>Pseudomonadota</taxon>
        <taxon>Gammaproteobacteria</taxon>
        <taxon>Chromatiales</taxon>
        <taxon>Ectothiorhodospiraceae</taxon>
        <taxon>Sediminicurvatus</taxon>
    </lineage>
</organism>
<dbReference type="AlphaFoldDB" id="A0A2U2N373"/>
<feature type="transmembrane region" description="Helical" evidence="1">
    <location>
        <begin position="36"/>
        <end position="55"/>
    </location>
</feature>
<protein>
    <submittedName>
        <fullName evidence="2">Uncharacterized protein</fullName>
    </submittedName>
</protein>
<keyword evidence="1" id="KW-1133">Transmembrane helix</keyword>
<comment type="caution">
    <text evidence="2">The sequence shown here is derived from an EMBL/GenBank/DDBJ whole genome shotgun (WGS) entry which is preliminary data.</text>
</comment>
<dbReference type="Proteomes" id="UP000245474">
    <property type="component" value="Unassembled WGS sequence"/>
</dbReference>
<gene>
    <name evidence="2" type="ORF">DEM34_08355</name>
</gene>
<sequence>MSRSRFADRAVALFLLGLVVFAYPGLSLLAAAGRGWLWAGLFAVWAGFILLLAALHRRADDS</sequence>
<reference evidence="2 3" key="1">
    <citation type="submission" date="2018-05" db="EMBL/GenBank/DDBJ databases">
        <title>Spiribacter halobius sp. nov., a moderately halophilic bacterium isolated from marine solar saltern.</title>
        <authorList>
            <person name="Zheng W.-S."/>
            <person name="Lu D.-C."/>
            <person name="Du Z.-J."/>
        </authorList>
    </citation>
    <scope>NUCLEOTIDE SEQUENCE [LARGE SCALE GENOMIC DNA]</scope>
    <source>
        <strain evidence="2 3">E85</strain>
    </source>
</reference>
<dbReference type="RefSeq" id="WP_109678157.1">
    <property type="nucleotide sequence ID" value="NZ_CP086615.1"/>
</dbReference>
<proteinExistence type="predicted"/>
<keyword evidence="1" id="KW-0472">Membrane</keyword>
<evidence type="ECO:0000313" key="3">
    <source>
        <dbReference type="Proteomes" id="UP000245474"/>
    </source>
</evidence>
<evidence type="ECO:0000313" key="2">
    <source>
        <dbReference type="EMBL" id="PWG63560.1"/>
    </source>
</evidence>
<keyword evidence="1" id="KW-0812">Transmembrane</keyword>
<evidence type="ECO:0000256" key="1">
    <source>
        <dbReference type="SAM" id="Phobius"/>
    </source>
</evidence>
<feature type="transmembrane region" description="Helical" evidence="1">
    <location>
        <begin position="12"/>
        <end position="30"/>
    </location>
</feature>